<keyword evidence="3" id="KW-1185">Reference proteome</keyword>
<feature type="compositionally biased region" description="Low complexity" evidence="1">
    <location>
        <begin position="225"/>
        <end position="235"/>
    </location>
</feature>
<dbReference type="EMBL" id="KE145358">
    <property type="protein sequence ID" value="EPE33470.1"/>
    <property type="molecule type" value="Genomic_DNA"/>
</dbReference>
<organism evidence="2 3">
    <name type="scientific">Glarea lozoyensis (strain ATCC 20868 / MF5171)</name>
    <dbReference type="NCBI Taxonomy" id="1116229"/>
    <lineage>
        <taxon>Eukaryota</taxon>
        <taxon>Fungi</taxon>
        <taxon>Dikarya</taxon>
        <taxon>Ascomycota</taxon>
        <taxon>Pezizomycotina</taxon>
        <taxon>Leotiomycetes</taxon>
        <taxon>Helotiales</taxon>
        <taxon>Helotiaceae</taxon>
        <taxon>Glarea</taxon>
    </lineage>
</organism>
<dbReference type="HOGENOM" id="CLU_030520_0_0_1"/>
<dbReference type="AlphaFoldDB" id="S3D6R4"/>
<feature type="region of interest" description="Disordered" evidence="1">
    <location>
        <begin position="203"/>
        <end position="377"/>
    </location>
</feature>
<dbReference type="KEGG" id="glz:GLAREA_06483"/>
<accession>S3D6R4</accession>
<sequence>MADLPRRKPMPSGYQATPQVQNSIYGHSRTRTTSSNTFPSNFQPQQPQQLYPNNMAHIQYSSRRTPSTNTFSTTASSGNGPVPQRQISQDLRRSTSSRSGNQQPSSYVALMRKQKATVWCDRAQHEDPRMIAAQRQAKMRATKEVVGGLAPQRISTSGSSGGIAGSNRVTAKIRHHGKAGLVGYSPGGLVGGVGGVPMRLSASEVEGEDSDDDADSAMGPKYHQRSGSGRSSVGSGRSGRRGLTYRQSGASSGKWSSGNTPPSERERQDSAGGYTDTAETPVPAAHQRQKDYFTGSGNGGDGTRSVGSGSSGERADAVPDLGDAARLASNSLLKSTVTREKSVRNPEELRRRGSVDERTMTMSAGRLYIANPDNDSD</sequence>
<feature type="compositionally biased region" description="Basic and acidic residues" evidence="1">
    <location>
        <begin position="337"/>
        <end position="359"/>
    </location>
</feature>
<feature type="region of interest" description="Disordered" evidence="1">
    <location>
        <begin position="1"/>
        <end position="48"/>
    </location>
</feature>
<feature type="compositionally biased region" description="Polar residues" evidence="1">
    <location>
        <begin position="245"/>
        <end position="262"/>
    </location>
</feature>
<feature type="compositionally biased region" description="Acidic residues" evidence="1">
    <location>
        <begin position="205"/>
        <end position="215"/>
    </location>
</feature>
<evidence type="ECO:0000313" key="2">
    <source>
        <dbReference type="EMBL" id="EPE33470.1"/>
    </source>
</evidence>
<dbReference type="STRING" id="1116229.S3D6R4"/>
<protein>
    <submittedName>
        <fullName evidence="2">Uncharacterized protein</fullName>
    </submittedName>
</protein>
<proteinExistence type="predicted"/>
<feature type="compositionally biased region" description="Polar residues" evidence="1">
    <location>
        <begin position="14"/>
        <end position="42"/>
    </location>
</feature>
<evidence type="ECO:0000256" key="1">
    <source>
        <dbReference type="SAM" id="MobiDB-lite"/>
    </source>
</evidence>
<dbReference type="eggNOG" id="ENOG502S7WN">
    <property type="taxonomic scope" value="Eukaryota"/>
</dbReference>
<dbReference type="OMA" id="DERTMTM"/>
<name>S3D6R4_GLAL2</name>
<evidence type="ECO:0000313" key="3">
    <source>
        <dbReference type="Proteomes" id="UP000016922"/>
    </source>
</evidence>
<dbReference type="Proteomes" id="UP000016922">
    <property type="component" value="Unassembled WGS sequence"/>
</dbReference>
<feature type="region of interest" description="Disordered" evidence="1">
    <location>
        <begin position="60"/>
        <end position="107"/>
    </location>
</feature>
<reference evidence="2 3" key="1">
    <citation type="journal article" date="2013" name="BMC Genomics">
        <title>Genomics-driven discovery of the pneumocandin biosynthetic gene cluster in the fungus Glarea lozoyensis.</title>
        <authorList>
            <person name="Chen L."/>
            <person name="Yue Q."/>
            <person name="Zhang X."/>
            <person name="Xiang M."/>
            <person name="Wang C."/>
            <person name="Li S."/>
            <person name="Che Y."/>
            <person name="Ortiz-Lopez F.J."/>
            <person name="Bills G.F."/>
            <person name="Liu X."/>
            <person name="An Z."/>
        </authorList>
    </citation>
    <scope>NUCLEOTIDE SEQUENCE [LARGE SCALE GENOMIC DNA]</scope>
    <source>
        <strain evidence="3">ATCC 20868 / MF5171</strain>
    </source>
</reference>
<dbReference type="OrthoDB" id="5385072at2759"/>
<dbReference type="GeneID" id="19465536"/>
<dbReference type="RefSeq" id="XP_008080087.1">
    <property type="nucleotide sequence ID" value="XM_008081896.1"/>
</dbReference>
<feature type="compositionally biased region" description="Polar residues" evidence="1">
    <location>
        <begin position="60"/>
        <end position="106"/>
    </location>
</feature>
<gene>
    <name evidence="2" type="ORF">GLAREA_06483</name>
</gene>